<dbReference type="EMBL" id="CP036150">
    <property type="protein sequence ID" value="QEN08530.1"/>
    <property type="molecule type" value="Genomic_DNA"/>
</dbReference>
<reference evidence="9 10" key="1">
    <citation type="submission" date="2019-02" db="EMBL/GenBank/DDBJ databases">
        <title>Complete Genome Sequence and Methylome Analysis of free living Spirochaetas.</title>
        <authorList>
            <person name="Fomenkov A."/>
            <person name="Dubinina G."/>
            <person name="Leshcheva N."/>
            <person name="Mikheeva N."/>
            <person name="Grabovich M."/>
            <person name="Vincze T."/>
            <person name="Roberts R.J."/>
        </authorList>
    </citation>
    <scope>NUCLEOTIDE SEQUENCE [LARGE SCALE GENOMIC DNA]</scope>
    <source>
        <strain evidence="9 10">K2</strain>
    </source>
</reference>
<evidence type="ECO:0000313" key="9">
    <source>
        <dbReference type="EMBL" id="QEN08530.1"/>
    </source>
</evidence>
<protein>
    <submittedName>
        <fullName evidence="9">Biopolymer transporter ExbD</fullName>
    </submittedName>
</protein>
<evidence type="ECO:0000256" key="3">
    <source>
        <dbReference type="ARBA" id="ARBA00022475"/>
    </source>
</evidence>
<evidence type="ECO:0000256" key="1">
    <source>
        <dbReference type="ARBA" id="ARBA00004162"/>
    </source>
</evidence>
<dbReference type="AlphaFoldDB" id="A0A5C1QNH5"/>
<dbReference type="PANTHER" id="PTHR30558">
    <property type="entry name" value="EXBD MEMBRANE COMPONENT OF PMF-DRIVEN MACROMOLECULE IMPORT SYSTEM"/>
    <property type="match status" value="1"/>
</dbReference>
<keyword evidence="3" id="KW-1003">Cell membrane</keyword>
<organism evidence="9 10">
    <name type="scientific">Oceanispirochaeta crateris</name>
    <dbReference type="NCBI Taxonomy" id="2518645"/>
    <lineage>
        <taxon>Bacteria</taxon>
        <taxon>Pseudomonadati</taxon>
        <taxon>Spirochaetota</taxon>
        <taxon>Spirochaetia</taxon>
        <taxon>Spirochaetales</taxon>
        <taxon>Spirochaetaceae</taxon>
        <taxon>Oceanispirochaeta</taxon>
    </lineage>
</organism>
<dbReference type="GO" id="GO:0015031">
    <property type="term" value="P:protein transport"/>
    <property type="evidence" value="ECO:0007669"/>
    <property type="project" value="UniProtKB-KW"/>
</dbReference>
<keyword evidence="5 8" id="KW-1133">Transmembrane helix</keyword>
<evidence type="ECO:0000256" key="6">
    <source>
        <dbReference type="ARBA" id="ARBA00023136"/>
    </source>
</evidence>
<dbReference type="InterPro" id="IPR003400">
    <property type="entry name" value="ExbD"/>
</dbReference>
<keyword evidence="10" id="KW-1185">Reference proteome</keyword>
<dbReference type="GO" id="GO:0022857">
    <property type="term" value="F:transmembrane transporter activity"/>
    <property type="evidence" value="ECO:0007669"/>
    <property type="project" value="InterPro"/>
</dbReference>
<evidence type="ECO:0000256" key="2">
    <source>
        <dbReference type="ARBA" id="ARBA00005811"/>
    </source>
</evidence>
<name>A0A5C1QNH5_9SPIO</name>
<comment type="subcellular location">
    <subcellularLocation>
        <location evidence="1">Cell membrane</location>
        <topology evidence="1">Single-pass membrane protein</topology>
    </subcellularLocation>
    <subcellularLocation>
        <location evidence="7">Cell membrane</location>
        <topology evidence="7">Single-pass type II membrane protein</topology>
    </subcellularLocation>
</comment>
<sequence length="138" mass="15625">MILERRLKPHINVDLTPLIDVVFQLVIFFMISSVFNTAPGITLDLPESSTSENVEITELRLTVLSSDEIYVNKESCTILTLEETLISVIEQSHMEEPVVVFDGDGEIPYQMMIQVLDILRRQGFEGVNLVTREKAEDA</sequence>
<dbReference type="OrthoDB" id="9793581at2"/>
<evidence type="ECO:0000256" key="5">
    <source>
        <dbReference type="ARBA" id="ARBA00022989"/>
    </source>
</evidence>
<keyword evidence="7" id="KW-0653">Protein transport</keyword>
<proteinExistence type="inferred from homology"/>
<dbReference type="Pfam" id="PF02472">
    <property type="entry name" value="ExbD"/>
    <property type="match status" value="1"/>
</dbReference>
<evidence type="ECO:0000256" key="4">
    <source>
        <dbReference type="ARBA" id="ARBA00022692"/>
    </source>
</evidence>
<keyword evidence="7" id="KW-0813">Transport</keyword>
<comment type="similarity">
    <text evidence="2 7">Belongs to the ExbD/TolR family.</text>
</comment>
<dbReference type="Proteomes" id="UP000324209">
    <property type="component" value="Chromosome"/>
</dbReference>
<dbReference type="KEGG" id="ock:EXM22_11235"/>
<accession>A0A5C1QNH5</accession>
<dbReference type="Gene3D" id="3.30.420.270">
    <property type="match status" value="1"/>
</dbReference>
<dbReference type="RefSeq" id="WP_149486611.1">
    <property type="nucleotide sequence ID" value="NZ_CP036150.1"/>
</dbReference>
<evidence type="ECO:0000256" key="8">
    <source>
        <dbReference type="SAM" id="Phobius"/>
    </source>
</evidence>
<keyword evidence="6 8" id="KW-0472">Membrane</keyword>
<keyword evidence="4 7" id="KW-0812">Transmembrane</keyword>
<gene>
    <name evidence="9" type="ORF">EXM22_11235</name>
</gene>
<dbReference type="PANTHER" id="PTHR30558:SF3">
    <property type="entry name" value="BIOPOLYMER TRANSPORT PROTEIN EXBD-RELATED"/>
    <property type="match status" value="1"/>
</dbReference>
<dbReference type="GO" id="GO:0005886">
    <property type="term" value="C:plasma membrane"/>
    <property type="evidence" value="ECO:0007669"/>
    <property type="project" value="UniProtKB-SubCell"/>
</dbReference>
<evidence type="ECO:0000256" key="7">
    <source>
        <dbReference type="RuleBase" id="RU003879"/>
    </source>
</evidence>
<feature type="transmembrane region" description="Helical" evidence="8">
    <location>
        <begin position="21"/>
        <end position="41"/>
    </location>
</feature>
<evidence type="ECO:0000313" key="10">
    <source>
        <dbReference type="Proteomes" id="UP000324209"/>
    </source>
</evidence>